<reference evidence="8 9" key="1">
    <citation type="submission" date="2018-06" db="EMBL/GenBank/DDBJ databases">
        <title>Complete genome of Desulfovibrio indonesiensis P37SLT.</title>
        <authorList>
            <person name="Crispim J.S."/>
            <person name="Vidigal P.M.P."/>
            <person name="Silva L.C.F."/>
            <person name="Laguardia C.N."/>
            <person name="Araujo L.C."/>
            <person name="Dias R.S."/>
            <person name="Sousa M.P."/>
            <person name="Paula S.O."/>
            <person name="Silva C."/>
        </authorList>
    </citation>
    <scope>NUCLEOTIDE SEQUENCE [LARGE SCALE GENOMIC DNA]</scope>
    <source>
        <strain evidence="8 9">P37SLT</strain>
    </source>
</reference>
<protein>
    <submittedName>
        <fullName evidence="8">ABC transporter permease</fullName>
    </submittedName>
</protein>
<dbReference type="CDD" id="cd06580">
    <property type="entry name" value="TM_PBP1_transp_TpRbsC_like"/>
    <property type="match status" value="1"/>
</dbReference>
<keyword evidence="4 7" id="KW-1133">Transmembrane helix</keyword>
<evidence type="ECO:0000256" key="6">
    <source>
        <dbReference type="SAM" id="MobiDB-lite"/>
    </source>
</evidence>
<keyword evidence="5 7" id="KW-0472">Membrane</keyword>
<feature type="compositionally biased region" description="Low complexity" evidence="6">
    <location>
        <begin position="365"/>
        <end position="378"/>
    </location>
</feature>
<evidence type="ECO:0000256" key="5">
    <source>
        <dbReference type="ARBA" id="ARBA00023136"/>
    </source>
</evidence>
<feature type="transmembrane region" description="Helical" evidence="7">
    <location>
        <begin position="98"/>
        <end position="115"/>
    </location>
</feature>
<evidence type="ECO:0000256" key="1">
    <source>
        <dbReference type="ARBA" id="ARBA00004651"/>
    </source>
</evidence>
<feature type="transmembrane region" description="Helical" evidence="7">
    <location>
        <begin position="328"/>
        <end position="349"/>
    </location>
</feature>
<dbReference type="InterPro" id="IPR001851">
    <property type="entry name" value="ABC_transp_permease"/>
</dbReference>
<evidence type="ECO:0000256" key="3">
    <source>
        <dbReference type="ARBA" id="ARBA00022692"/>
    </source>
</evidence>
<keyword evidence="2" id="KW-1003">Cell membrane</keyword>
<feature type="transmembrane region" description="Helical" evidence="7">
    <location>
        <begin position="121"/>
        <end position="144"/>
    </location>
</feature>
<feature type="transmembrane region" description="Helical" evidence="7">
    <location>
        <begin position="203"/>
        <end position="221"/>
    </location>
</feature>
<feature type="transmembrane region" description="Helical" evidence="7">
    <location>
        <begin position="298"/>
        <end position="316"/>
    </location>
</feature>
<dbReference type="AlphaFoldDB" id="A0A7M3MH00"/>
<organism evidence="8 9">
    <name type="scientific">Oceanidesulfovibrio indonesiensis</name>
    <dbReference type="NCBI Taxonomy" id="54767"/>
    <lineage>
        <taxon>Bacteria</taxon>
        <taxon>Pseudomonadati</taxon>
        <taxon>Thermodesulfobacteriota</taxon>
        <taxon>Desulfovibrionia</taxon>
        <taxon>Desulfovibrionales</taxon>
        <taxon>Desulfovibrionaceae</taxon>
        <taxon>Oceanidesulfovibrio</taxon>
    </lineage>
</organism>
<name>A0A7M3MH00_9BACT</name>
<dbReference type="PANTHER" id="PTHR47089">
    <property type="entry name" value="ABC TRANSPORTER, PERMEASE PROTEIN"/>
    <property type="match status" value="1"/>
</dbReference>
<dbReference type="Proteomes" id="UP000448292">
    <property type="component" value="Unassembled WGS sequence"/>
</dbReference>
<evidence type="ECO:0000313" key="9">
    <source>
        <dbReference type="Proteomes" id="UP000448292"/>
    </source>
</evidence>
<evidence type="ECO:0000256" key="7">
    <source>
        <dbReference type="SAM" id="Phobius"/>
    </source>
</evidence>
<feature type="transmembrane region" description="Helical" evidence="7">
    <location>
        <begin position="21"/>
        <end position="43"/>
    </location>
</feature>
<dbReference type="GO" id="GO:0005886">
    <property type="term" value="C:plasma membrane"/>
    <property type="evidence" value="ECO:0007669"/>
    <property type="project" value="UniProtKB-SubCell"/>
</dbReference>
<dbReference type="OrthoDB" id="9809785at2"/>
<comment type="subcellular location">
    <subcellularLocation>
        <location evidence="1">Cell membrane</location>
        <topology evidence="1">Multi-pass membrane protein</topology>
    </subcellularLocation>
</comment>
<keyword evidence="3 7" id="KW-0812">Transmembrane</keyword>
<evidence type="ECO:0000256" key="2">
    <source>
        <dbReference type="ARBA" id="ARBA00022475"/>
    </source>
</evidence>
<evidence type="ECO:0000313" key="8">
    <source>
        <dbReference type="EMBL" id="TVM18755.1"/>
    </source>
</evidence>
<accession>A0A7M3MH00</accession>
<dbReference type="RefSeq" id="WP_144302010.1">
    <property type="nucleotide sequence ID" value="NZ_QMIE01000003.1"/>
</dbReference>
<dbReference type="EMBL" id="QMIE01000003">
    <property type="protein sequence ID" value="TVM18755.1"/>
    <property type="molecule type" value="Genomic_DNA"/>
</dbReference>
<keyword evidence="9" id="KW-1185">Reference proteome</keyword>
<dbReference type="GO" id="GO:0022857">
    <property type="term" value="F:transmembrane transporter activity"/>
    <property type="evidence" value="ECO:0007669"/>
    <property type="project" value="InterPro"/>
</dbReference>
<sequence>MTQSPSTSAGALLLSPAASRTLFALGFAALLALVSGAVIIASYGKNPFEAYWLMARGAFGSWYSITEVLVKAAPFTYTGLAVALAATMQLWNIGCEGQLVMGGVFATGAALFLVPESPALVALPTVAMAGALGGALWGLIPAVLKVTSRVSEILSTLLLNYVAIIFMEHLFYGPWRDPAGMGFPGTAMISEAAQLPRLFGTRLHPGLIGAVIFAFILYWLLSRSSWGYKVRASGKGPQASQYAGVDAGRLTLTTLAASGALAGMAGMAEITGLHHRLQAGLAIGYGYDGIIVAFLARLNPLAVPVAAVALGGLMVGGEQLQSRMGLPASISIALEAALLFGVLGGEAIARWRETRRAKRKASLHPDPAGQTPPATGAAVHPVESGAQGKADVR</sequence>
<dbReference type="PANTHER" id="PTHR47089:SF1">
    <property type="entry name" value="GUANOSINE ABC TRANSPORTER PERMEASE PROTEIN NUPP"/>
    <property type="match status" value="1"/>
</dbReference>
<feature type="transmembrane region" description="Helical" evidence="7">
    <location>
        <begin position="63"/>
        <end position="86"/>
    </location>
</feature>
<proteinExistence type="predicted"/>
<feature type="transmembrane region" description="Helical" evidence="7">
    <location>
        <begin position="156"/>
        <end position="175"/>
    </location>
</feature>
<evidence type="ECO:0000256" key="4">
    <source>
        <dbReference type="ARBA" id="ARBA00022989"/>
    </source>
</evidence>
<gene>
    <name evidence="8" type="ORF">DPQ33_04590</name>
</gene>
<feature type="region of interest" description="Disordered" evidence="6">
    <location>
        <begin position="358"/>
        <end position="393"/>
    </location>
</feature>
<comment type="caution">
    <text evidence="8">The sequence shown here is derived from an EMBL/GenBank/DDBJ whole genome shotgun (WGS) entry which is preliminary data.</text>
</comment>
<dbReference type="Pfam" id="PF02653">
    <property type="entry name" value="BPD_transp_2"/>
    <property type="match status" value="1"/>
</dbReference>